<dbReference type="SUPFAM" id="SSF51621">
    <property type="entry name" value="Phosphoenolpyruvate/pyruvate domain"/>
    <property type="match status" value="1"/>
</dbReference>
<feature type="domain" description="PEP-utilising enzyme C-terminal" evidence="1">
    <location>
        <begin position="1"/>
        <end position="64"/>
    </location>
</feature>
<dbReference type="InterPro" id="IPR040442">
    <property type="entry name" value="Pyrv_kinase-like_dom_sf"/>
</dbReference>
<dbReference type="Pfam" id="PF02896">
    <property type="entry name" value="PEP-utilizers_C"/>
    <property type="match status" value="1"/>
</dbReference>
<dbReference type="InterPro" id="IPR000121">
    <property type="entry name" value="PEP_util_C"/>
</dbReference>
<proteinExistence type="predicted"/>
<accession>A0A921JQ53</accession>
<dbReference type="Proteomes" id="UP000712713">
    <property type="component" value="Unassembled WGS sequence"/>
</dbReference>
<dbReference type="PANTHER" id="PTHR46244:SF3">
    <property type="entry name" value="PHOSPHOENOLPYRUVATE-PROTEIN PHOSPHOTRANSFERASE"/>
    <property type="match status" value="1"/>
</dbReference>
<dbReference type="GO" id="GO:0016772">
    <property type="term" value="F:transferase activity, transferring phosphorus-containing groups"/>
    <property type="evidence" value="ECO:0007669"/>
    <property type="project" value="InterPro"/>
</dbReference>
<protein>
    <submittedName>
        <fullName evidence="2">Phosphoenolpyruvate--protein phosphotransferase</fullName>
    </submittedName>
</protein>
<organism evidence="2 3">
    <name type="scientific">Tessaracoccus flavescens</name>
    <dbReference type="NCBI Taxonomy" id="399497"/>
    <lineage>
        <taxon>Bacteria</taxon>
        <taxon>Bacillati</taxon>
        <taxon>Actinomycetota</taxon>
        <taxon>Actinomycetes</taxon>
        <taxon>Propionibacteriales</taxon>
        <taxon>Propionibacteriaceae</taxon>
        <taxon>Tessaracoccus</taxon>
    </lineage>
</organism>
<feature type="non-terminal residue" evidence="2">
    <location>
        <position position="1"/>
    </location>
</feature>
<evidence type="ECO:0000313" key="3">
    <source>
        <dbReference type="Proteomes" id="UP000712713"/>
    </source>
</evidence>
<reference evidence="2" key="1">
    <citation type="journal article" date="2021" name="PeerJ">
        <title>Extensive microbial diversity within the chicken gut microbiome revealed by metagenomics and culture.</title>
        <authorList>
            <person name="Gilroy R."/>
            <person name="Ravi A."/>
            <person name="Getino M."/>
            <person name="Pursley I."/>
            <person name="Horton D.L."/>
            <person name="Alikhan N.F."/>
            <person name="Baker D."/>
            <person name="Gharbi K."/>
            <person name="Hall N."/>
            <person name="Watson M."/>
            <person name="Adriaenssens E.M."/>
            <person name="Foster-Nyarko E."/>
            <person name="Jarju S."/>
            <person name="Secka A."/>
            <person name="Antonio M."/>
            <person name="Oren A."/>
            <person name="Chaudhuri R.R."/>
            <person name="La Ragione R."/>
            <person name="Hildebrand F."/>
            <person name="Pallen M.J."/>
        </authorList>
    </citation>
    <scope>NUCLEOTIDE SEQUENCE</scope>
    <source>
        <strain evidence="2">ChiGjej3B3-7470</strain>
    </source>
</reference>
<sequence>PCNPAILTLIGNAAEALHERGKWLGICGGVASDPQAVPILVGLGVDELSCSIPAIPSVKAAVRAYSLDTCKELAAKAVICSTPAEVRELVPLNEG</sequence>
<dbReference type="InterPro" id="IPR015813">
    <property type="entry name" value="Pyrv/PenolPyrv_kinase-like_dom"/>
</dbReference>
<name>A0A921JQ53_9ACTN</name>
<dbReference type="AlphaFoldDB" id="A0A921JQ53"/>
<dbReference type="PANTHER" id="PTHR46244">
    <property type="entry name" value="PHOSPHOENOLPYRUVATE-PROTEIN PHOSPHOTRANSFERASE"/>
    <property type="match status" value="1"/>
</dbReference>
<comment type="caution">
    <text evidence="2">The sequence shown here is derived from an EMBL/GenBank/DDBJ whole genome shotgun (WGS) entry which is preliminary data.</text>
</comment>
<dbReference type="InterPro" id="IPR050499">
    <property type="entry name" value="PEP-utilizing_PTS_enzyme"/>
</dbReference>
<dbReference type="Gene3D" id="3.20.20.60">
    <property type="entry name" value="Phosphoenolpyruvate-binding domains"/>
    <property type="match status" value="1"/>
</dbReference>
<gene>
    <name evidence="2" type="ORF">K8V15_01625</name>
</gene>
<evidence type="ECO:0000313" key="2">
    <source>
        <dbReference type="EMBL" id="HJE50676.1"/>
    </source>
</evidence>
<evidence type="ECO:0000259" key="1">
    <source>
        <dbReference type="Pfam" id="PF02896"/>
    </source>
</evidence>
<dbReference type="EMBL" id="DYZF01000040">
    <property type="protein sequence ID" value="HJE50676.1"/>
    <property type="molecule type" value="Genomic_DNA"/>
</dbReference>
<reference evidence="2" key="2">
    <citation type="submission" date="2021-09" db="EMBL/GenBank/DDBJ databases">
        <authorList>
            <person name="Gilroy R."/>
        </authorList>
    </citation>
    <scope>NUCLEOTIDE SEQUENCE</scope>
    <source>
        <strain evidence="2">ChiGjej3B3-7470</strain>
    </source>
</reference>